<dbReference type="InterPro" id="IPR001036">
    <property type="entry name" value="Acrflvin-R"/>
</dbReference>
<feature type="transmembrane region" description="Helical" evidence="1">
    <location>
        <begin position="386"/>
        <end position="410"/>
    </location>
</feature>
<organism evidence="2 3">
    <name type="scientific">Rheinheimera soli</name>
    <dbReference type="NCBI Taxonomy" id="443616"/>
    <lineage>
        <taxon>Bacteria</taxon>
        <taxon>Pseudomonadati</taxon>
        <taxon>Pseudomonadota</taxon>
        <taxon>Gammaproteobacteria</taxon>
        <taxon>Chromatiales</taxon>
        <taxon>Chromatiaceae</taxon>
        <taxon>Rheinheimera</taxon>
    </lineage>
</organism>
<reference evidence="2 3" key="1">
    <citation type="submission" date="2023-07" db="EMBL/GenBank/DDBJ databases">
        <title>Sorghum-associated microbial communities from plants grown in Nebraska, USA.</title>
        <authorList>
            <person name="Schachtman D."/>
        </authorList>
    </citation>
    <scope>NUCLEOTIDE SEQUENCE [LARGE SCALE GENOMIC DNA]</scope>
    <source>
        <strain evidence="2 3">4138</strain>
    </source>
</reference>
<feature type="transmembrane region" description="Helical" evidence="1">
    <location>
        <begin position="431"/>
        <end position="451"/>
    </location>
</feature>
<dbReference type="Pfam" id="PF00873">
    <property type="entry name" value="ACR_tran"/>
    <property type="match status" value="1"/>
</dbReference>
<dbReference type="PANTHER" id="PTHR32063:SF14">
    <property type="entry name" value="BLL4319 PROTEIN"/>
    <property type="match status" value="1"/>
</dbReference>
<dbReference type="Gene3D" id="3.30.70.1430">
    <property type="entry name" value="Multidrug efflux transporter AcrB pore domain"/>
    <property type="match status" value="2"/>
</dbReference>
<name>A0ABU1W075_9GAMM</name>
<dbReference type="PANTHER" id="PTHR32063">
    <property type="match status" value="1"/>
</dbReference>
<dbReference type="SUPFAM" id="SSF82866">
    <property type="entry name" value="Multidrug efflux transporter AcrB transmembrane domain"/>
    <property type="match status" value="2"/>
</dbReference>
<keyword evidence="1" id="KW-0812">Transmembrane</keyword>
<dbReference type="InterPro" id="IPR027463">
    <property type="entry name" value="AcrB_DN_DC_subdom"/>
</dbReference>
<dbReference type="Gene3D" id="3.30.70.1440">
    <property type="entry name" value="Multidrug efflux transporter AcrB pore domain"/>
    <property type="match status" value="1"/>
</dbReference>
<dbReference type="Gene3D" id="3.30.2090.10">
    <property type="entry name" value="Multidrug efflux transporter AcrB TolC docking domain, DN and DC subdomains"/>
    <property type="match status" value="2"/>
</dbReference>
<feature type="transmembrane region" description="Helical" evidence="1">
    <location>
        <begin position="905"/>
        <end position="930"/>
    </location>
</feature>
<feature type="transmembrane region" description="Helical" evidence="1">
    <location>
        <begin position="879"/>
        <end position="899"/>
    </location>
</feature>
<dbReference type="EMBL" id="JAVDWR010000006">
    <property type="protein sequence ID" value="MDR7121210.1"/>
    <property type="molecule type" value="Genomic_DNA"/>
</dbReference>
<feature type="transmembrane region" description="Helical" evidence="1">
    <location>
        <begin position="524"/>
        <end position="546"/>
    </location>
</feature>
<evidence type="ECO:0000256" key="1">
    <source>
        <dbReference type="SAM" id="Phobius"/>
    </source>
</evidence>
<sequence length="1037" mass="113632">MWLSDVSVKRPVFATVVNLILLIFGIVCFTMLPLREFPDIDAPIVTVSTDYPGASAEIVETKITQPIEDRISGIEGIKNINSNSRDGRSNVTIEFNVDRDIDAAANDVRERVSRILDNLPDQAFPPEVFKADGDDDTIAWFVLNSETMTNLELSDYADRYIVERFSVVDGVARIQIGGERRYAMRLWLDKDAMAARGVTVQDIETVLRAENVELPAGNIKSEDRNFTVRVVRTYKTQQDFNRLAIKRGEDNYLVRLGEVAQVILSSEDEENEFRGDGKNLLGIGIIKQSKANTLDVVKNARAEMEKVKAILPAGTTIEPGYDSSLFIAESIKEVYNTLGIAMGMVVLVIFLFLGNLRATFIPAVTVPVALVAAVTVLYALDFSINLLTLLAMVLAIGLVVDDSIVVLENIYRRIEEGEHPLLASYRGAREVGFAVVATTLVLISVFVPLVFMQGELGKLFTEFALAVAAAVVFSGITALTLSPMLASKLLTHKKRESRFSAAMHKGFVKLETGYRNQLNGVMSYRWPTLAVLVLSFVATLLLLKLIPSELAPQEDRGTFFVNMSGAEGASYGNNSRNMRLIEDILMPYYEEGEFNRLLIRVPGWGNSGGIAIIGTENWTNGKRRTSELMQEVSGKLNELPDVRAFTFMRSGLGGGRGGGRPVQFVIQGNTYQELVEWRDIVLAKAAQNPNLQMLDHDYKETVPQVLVEINSERAADLGISVGAVGQALEAMLGGRRVTTFLDRGKEYDVILEGEDKDFAQPGSISNVYVRSTQSGQLIPLDNLVTLKEAATTSSLNRYNRMRSITITANLAPGYSLGEALEFLETTVRDNIEGTVGIDYKGESLLFQESGQSTLLVFALALLITYLVLAAQFESFIHPFVIMLTVPLGLVGALSGLYLAGMTLNIYSQIGLVMLIGLVAKNGILIVEFANQLRDAGVEFEEAIKRASALRLRPIVMTAFTTVFSAIPLIVTTGPGSESRMVIGMVIFAGVGVATLLTIYVVPVAYMVLARHTGSPQAISKQLEQLDSEAPAKTEQPH</sequence>
<dbReference type="SUPFAM" id="SSF82693">
    <property type="entry name" value="Multidrug efflux transporter AcrB pore domain, PN1, PN2, PC1 and PC2 subdomains"/>
    <property type="match status" value="3"/>
</dbReference>
<comment type="caution">
    <text evidence="2">The sequence shown here is derived from an EMBL/GenBank/DDBJ whole genome shotgun (WGS) entry which is preliminary data.</text>
</comment>
<keyword evidence="1" id="KW-0472">Membrane</keyword>
<accession>A0ABU1W075</accession>
<proteinExistence type="predicted"/>
<feature type="transmembrane region" description="Helical" evidence="1">
    <location>
        <begin position="360"/>
        <end position="380"/>
    </location>
</feature>
<dbReference type="PRINTS" id="PR00702">
    <property type="entry name" value="ACRIFLAVINRP"/>
</dbReference>
<feature type="transmembrane region" description="Helical" evidence="1">
    <location>
        <begin position="12"/>
        <end position="34"/>
    </location>
</feature>
<dbReference type="Gene3D" id="1.20.1640.10">
    <property type="entry name" value="Multidrug efflux transporter AcrB transmembrane domain"/>
    <property type="match status" value="2"/>
</dbReference>
<keyword evidence="1" id="KW-1133">Transmembrane helix</keyword>
<dbReference type="SUPFAM" id="SSF82714">
    <property type="entry name" value="Multidrug efflux transporter AcrB TolC docking domain, DN and DC subdomains"/>
    <property type="match status" value="2"/>
</dbReference>
<protein>
    <submittedName>
        <fullName evidence="2">Multidrug efflux pump</fullName>
    </submittedName>
</protein>
<dbReference type="RefSeq" id="WP_310277943.1">
    <property type="nucleotide sequence ID" value="NZ_JAVDWR010000006.1"/>
</dbReference>
<gene>
    <name evidence="2" type="ORF">J2W69_002152</name>
</gene>
<feature type="transmembrane region" description="Helical" evidence="1">
    <location>
        <begin position="854"/>
        <end position="872"/>
    </location>
</feature>
<feature type="transmembrane region" description="Helical" evidence="1">
    <location>
        <begin position="463"/>
        <end position="486"/>
    </location>
</feature>
<dbReference type="Proteomes" id="UP001257909">
    <property type="component" value="Unassembled WGS sequence"/>
</dbReference>
<feature type="transmembrane region" description="Helical" evidence="1">
    <location>
        <begin position="334"/>
        <end position="353"/>
    </location>
</feature>
<evidence type="ECO:0000313" key="2">
    <source>
        <dbReference type="EMBL" id="MDR7121210.1"/>
    </source>
</evidence>
<evidence type="ECO:0000313" key="3">
    <source>
        <dbReference type="Proteomes" id="UP001257909"/>
    </source>
</evidence>
<keyword evidence="3" id="KW-1185">Reference proteome</keyword>
<feature type="transmembrane region" description="Helical" evidence="1">
    <location>
        <begin position="951"/>
        <end position="970"/>
    </location>
</feature>
<feature type="transmembrane region" description="Helical" evidence="1">
    <location>
        <begin position="982"/>
        <end position="1008"/>
    </location>
</feature>
<dbReference type="Gene3D" id="3.30.70.1320">
    <property type="entry name" value="Multidrug efflux transporter AcrB pore domain like"/>
    <property type="match status" value="1"/>
</dbReference>